<accession>A0A940WTC7</accession>
<proteinExistence type="predicted"/>
<dbReference type="EMBL" id="JAFCNB010000013">
    <property type="protein sequence ID" value="MBP2706659.1"/>
    <property type="molecule type" value="Genomic_DNA"/>
</dbReference>
<name>A0A940WTC7_9ACTN</name>
<dbReference type="Proteomes" id="UP000674234">
    <property type="component" value="Unassembled WGS sequence"/>
</dbReference>
<evidence type="ECO:0000313" key="1">
    <source>
        <dbReference type="EMBL" id="MBP2706659.1"/>
    </source>
</evidence>
<dbReference type="Pfam" id="PF13830">
    <property type="entry name" value="DUF4192"/>
    <property type="match status" value="1"/>
</dbReference>
<keyword evidence="2" id="KW-1185">Reference proteome</keyword>
<gene>
    <name evidence="1" type="ORF">JOL79_22885</name>
</gene>
<reference evidence="1" key="1">
    <citation type="submission" date="2021-02" db="EMBL/GenBank/DDBJ databases">
        <title>Draft genome sequence of Microbispora sp. RL4-1S isolated from rice leaves in Thailand.</title>
        <authorList>
            <person name="Muangham S."/>
            <person name="Duangmal K."/>
        </authorList>
    </citation>
    <scope>NUCLEOTIDE SEQUENCE</scope>
    <source>
        <strain evidence="1">RL4-1S</strain>
    </source>
</reference>
<evidence type="ECO:0000313" key="2">
    <source>
        <dbReference type="Proteomes" id="UP000674234"/>
    </source>
</evidence>
<dbReference type="RefSeq" id="WP_210157932.1">
    <property type="nucleotide sequence ID" value="NZ_JAFCNB010000013.1"/>
</dbReference>
<dbReference type="AlphaFoldDB" id="A0A940WTC7"/>
<dbReference type="InterPro" id="IPR025447">
    <property type="entry name" value="DUF4192"/>
</dbReference>
<sequence>MTTPRLALSSPADILAAVPYLLGFHPDDSLVVTGFTGSALRLSSRCDLPVASADLRRLIPVLRRSGVTLVMLVGYGPGPLVTPAVDEATRLLREAGFDVAEALRAEGGRYWSYSCSNAACCPAEGTPFDPAVSQVAAIAVTHGLVALPDRRSLARSVEPSGGAAMRLATRAVAGGLRARLARARQAGPDGPDGPGGHDPLAADLVAEGLARVREAVIRYDSGGRLADEEAARLGFDLALIRIRDEAWTLLDDRDVHVALWRDMTRRLEPRYAAPAASLLAAASWQQGDCALAGLAVERALAADPGYTMALLLRQALTHMVPPETLRDRMPTTCELDDEMGPPRAAWLAPLRAWLIEDPVARTG</sequence>
<comment type="caution">
    <text evidence="1">The sequence shown here is derived from an EMBL/GenBank/DDBJ whole genome shotgun (WGS) entry which is preliminary data.</text>
</comment>
<protein>
    <submittedName>
        <fullName evidence="1">DUF4192 domain-containing protein</fullName>
    </submittedName>
</protein>
<organism evidence="1 2">
    <name type="scientific">Microbispora oryzae</name>
    <dbReference type="NCBI Taxonomy" id="2806554"/>
    <lineage>
        <taxon>Bacteria</taxon>
        <taxon>Bacillati</taxon>
        <taxon>Actinomycetota</taxon>
        <taxon>Actinomycetes</taxon>
        <taxon>Streptosporangiales</taxon>
        <taxon>Streptosporangiaceae</taxon>
        <taxon>Microbispora</taxon>
    </lineage>
</organism>